<evidence type="ECO:0000313" key="1">
    <source>
        <dbReference type="EMBL" id="NDO71858.1"/>
    </source>
</evidence>
<evidence type="ECO:0000313" key="2">
    <source>
        <dbReference type="EMBL" id="RRK35477.1"/>
    </source>
</evidence>
<dbReference type="NCBIfam" id="TIGR00149">
    <property type="entry name" value="TIGR00149_YjbQ"/>
    <property type="match status" value="1"/>
</dbReference>
<dbReference type="Proteomes" id="UP000474104">
    <property type="component" value="Unassembled WGS sequence"/>
</dbReference>
<proteinExistence type="predicted"/>
<dbReference type="Gene3D" id="2.60.120.460">
    <property type="entry name" value="YjbQ-like"/>
    <property type="match status" value="1"/>
</dbReference>
<dbReference type="EMBL" id="RHJS01000002">
    <property type="protein sequence ID" value="RRK35477.1"/>
    <property type="molecule type" value="Genomic_DNA"/>
</dbReference>
<dbReference type="SUPFAM" id="SSF111038">
    <property type="entry name" value="YjbQ-like"/>
    <property type="match status" value="1"/>
</dbReference>
<accession>N2A221</accession>
<dbReference type="PIRSF" id="PIRSF004681">
    <property type="entry name" value="UCP004681"/>
    <property type="match status" value="1"/>
</dbReference>
<evidence type="ECO:0000313" key="3">
    <source>
        <dbReference type="Proteomes" id="UP000274920"/>
    </source>
</evidence>
<evidence type="ECO:0000313" key="4">
    <source>
        <dbReference type="Proteomes" id="UP000474104"/>
    </source>
</evidence>
<comment type="caution">
    <text evidence="2">The sequence shown here is derived from an EMBL/GenBank/DDBJ whole genome shotgun (WGS) entry which is preliminary data.</text>
</comment>
<dbReference type="InterPro" id="IPR035917">
    <property type="entry name" value="YjbQ-like_sf"/>
</dbReference>
<accession>A0A426DRJ0</accession>
<gene>
    <name evidence="2" type="ORF">EBB54_22365</name>
    <name evidence="1" type="ORF">FMM80_25685</name>
</gene>
<dbReference type="EMBL" id="VIRB01000149">
    <property type="protein sequence ID" value="NDO71858.1"/>
    <property type="molecule type" value="Genomic_DNA"/>
</dbReference>
<dbReference type="OrthoDB" id="9801725at2"/>
<protein>
    <submittedName>
        <fullName evidence="2">YjbQ family protein</fullName>
    </submittedName>
</protein>
<organism evidence="2 3">
    <name type="scientific">Schaedlerella arabinosiphila</name>
    <dbReference type="NCBI Taxonomy" id="2044587"/>
    <lineage>
        <taxon>Bacteria</taxon>
        <taxon>Bacillati</taxon>
        <taxon>Bacillota</taxon>
        <taxon>Clostridia</taxon>
        <taxon>Lachnospirales</taxon>
        <taxon>Lachnospiraceae</taxon>
        <taxon>Schaedlerella</taxon>
    </lineage>
</organism>
<reference evidence="1 4" key="2">
    <citation type="submission" date="2019-07" db="EMBL/GenBank/DDBJ databases">
        <title>Draft genome sequences of 15 bacterial species constituting the stable defined intestinal microbiota of the GM15 gnotobiotic mouse model.</title>
        <authorList>
            <person name="Elie C."/>
            <person name="Mathieu A."/>
            <person name="Saliou A."/>
            <person name="Darnaud M."/>
            <person name="Leulier F."/>
            <person name="Tamellini A."/>
        </authorList>
    </citation>
    <scope>NUCLEOTIDE SEQUENCE [LARGE SCALE GENOMIC DNA]</scope>
    <source>
        <strain evidence="4">ASF 502</strain>
        <strain evidence="1">MD300</strain>
    </source>
</reference>
<dbReference type="HOGENOM" id="CLU_096980_1_2_9"/>
<dbReference type="eggNOG" id="COG0432">
    <property type="taxonomic scope" value="Bacteria"/>
</dbReference>
<dbReference type="AlphaFoldDB" id="N2A221"/>
<keyword evidence="3" id="KW-1185">Reference proteome</keyword>
<sequence>MISYRTYLVFEFDERETIKNITDHVEMILEESKVREGLVLVSALHTTSAVFINDDEEGLIQDTLEYLEKTIPDHKVPYYRHNKSEKDAPAHLKRNAVGRSETISVTDGRMDLGNWEQIFYADFNGNRKKKLCIKIIGE</sequence>
<dbReference type="InterPro" id="IPR001602">
    <property type="entry name" value="UPF0047_YjbQ-like"/>
</dbReference>
<dbReference type="PANTHER" id="PTHR30615:SF2">
    <property type="entry name" value="YJBQ FAMILY PROTEIN"/>
    <property type="match status" value="1"/>
</dbReference>
<dbReference type="STRING" id="2044587.C824_04928"/>
<reference evidence="2" key="1">
    <citation type="submission" date="2018-10" db="EMBL/GenBank/DDBJ databases">
        <title>Schaedlerella arabinophila gen. nov. sp. nov., isolated from the mouse intestinal tract and comparative analysis with the genome of the closely related altered Schaedler flora strain ASF502.</title>
        <authorList>
            <person name="Miyake S."/>
            <person name="Soh M."/>
            <person name="Seedorf H."/>
        </authorList>
    </citation>
    <scope>NUCLEOTIDE SEQUENCE [LARGE SCALE GENOMIC DNA]</scope>
    <source>
        <strain evidence="2">DSM 106076</strain>
    </source>
</reference>
<name>N2A221_9FIRM</name>
<dbReference type="PANTHER" id="PTHR30615">
    <property type="entry name" value="UNCHARACTERIZED PROTEIN YJBQ-RELATED"/>
    <property type="match status" value="1"/>
</dbReference>
<dbReference type="Proteomes" id="UP000274920">
    <property type="component" value="Unassembled WGS sequence"/>
</dbReference>
<dbReference type="Pfam" id="PF01894">
    <property type="entry name" value="YjbQ"/>
    <property type="match status" value="1"/>
</dbReference>